<dbReference type="GO" id="GO:0006606">
    <property type="term" value="P:protein import into nucleus"/>
    <property type="evidence" value="ECO:0007669"/>
    <property type="project" value="TreeGrafter"/>
</dbReference>
<keyword evidence="5" id="KW-0963">Cytoplasm</keyword>
<dbReference type="PANTHER" id="PTHR10997">
    <property type="entry name" value="IMPORTIN-7, 8, 11"/>
    <property type="match status" value="1"/>
</dbReference>
<dbReference type="InterPro" id="IPR013713">
    <property type="entry name" value="XPO2_central"/>
</dbReference>
<evidence type="ECO:0000256" key="7">
    <source>
        <dbReference type="ARBA" id="ARBA00023242"/>
    </source>
</evidence>
<accession>A0A397T7Y7</accession>
<comment type="similarity">
    <text evidence="3">Belongs to the importin beta family.</text>
</comment>
<evidence type="ECO:0000313" key="10">
    <source>
        <dbReference type="EMBL" id="RIA93006.1"/>
    </source>
</evidence>
<dbReference type="PANTHER" id="PTHR10997:SF18">
    <property type="entry name" value="D-IMPORTIN 7_RANBP7"/>
    <property type="match status" value="1"/>
</dbReference>
<dbReference type="Pfam" id="PF25758">
    <property type="entry name" value="TPR_IPO11"/>
    <property type="match status" value="1"/>
</dbReference>
<evidence type="ECO:0000256" key="6">
    <source>
        <dbReference type="ARBA" id="ARBA00022927"/>
    </source>
</evidence>
<reference evidence="10 11" key="1">
    <citation type="submission" date="2018-06" db="EMBL/GenBank/DDBJ databases">
        <title>Comparative genomics reveals the genomic features of Rhizophagus irregularis, R. cerebriforme, R. diaphanum and Gigaspora rosea, and their symbiotic lifestyle signature.</title>
        <authorList>
            <person name="Morin E."/>
            <person name="San Clemente H."/>
            <person name="Chen E.C.H."/>
            <person name="De La Providencia I."/>
            <person name="Hainaut M."/>
            <person name="Kuo A."/>
            <person name="Kohler A."/>
            <person name="Murat C."/>
            <person name="Tang N."/>
            <person name="Roy S."/>
            <person name="Loubradou J."/>
            <person name="Henrissat B."/>
            <person name="Grigoriev I.V."/>
            <person name="Corradi N."/>
            <person name="Roux C."/>
            <person name="Martin F.M."/>
        </authorList>
    </citation>
    <scope>NUCLEOTIDE SEQUENCE [LARGE SCALE GENOMIC DNA]</scope>
    <source>
        <strain evidence="10 11">DAOM 227022</strain>
    </source>
</reference>
<evidence type="ECO:0000256" key="4">
    <source>
        <dbReference type="ARBA" id="ARBA00022448"/>
    </source>
</evidence>
<dbReference type="EMBL" id="QKYT01000113">
    <property type="protein sequence ID" value="RIA93006.1"/>
    <property type="molecule type" value="Genomic_DNA"/>
</dbReference>
<dbReference type="InterPro" id="IPR016024">
    <property type="entry name" value="ARM-type_fold"/>
</dbReference>
<feature type="compositionally biased region" description="Acidic residues" evidence="8">
    <location>
        <begin position="908"/>
        <end position="919"/>
    </location>
</feature>
<dbReference type="SUPFAM" id="SSF48371">
    <property type="entry name" value="ARM repeat"/>
    <property type="match status" value="1"/>
</dbReference>
<feature type="domain" description="Importin N-terminal" evidence="9">
    <location>
        <begin position="24"/>
        <end position="101"/>
    </location>
</feature>
<dbReference type="Proteomes" id="UP000265703">
    <property type="component" value="Unassembled WGS sequence"/>
</dbReference>
<keyword evidence="11" id="KW-1185">Reference proteome</keyword>
<dbReference type="OrthoDB" id="760868at2759"/>
<dbReference type="Pfam" id="PF03810">
    <property type="entry name" value="IBN_N"/>
    <property type="match status" value="1"/>
</dbReference>
<dbReference type="GO" id="GO:0005829">
    <property type="term" value="C:cytosol"/>
    <property type="evidence" value="ECO:0007669"/>
    <property type="project" value="TreeGrafter"/>
</dbReference>
<dbReference type="InterPro" id="IPR058669">
    <property type="entry name" value="TPR_IPO7/11-like"/>
</dbReference>
<evidence type="ECO:0000256" key="3">
    <source>
        <dbReference type="ARBA" id="ARBA00007991"/>
    </source>
</evidence>
<keyword evidence="6" id="KW-0653">Protein transport</keyword>
<gene>
    <name evidence="10" type="ORF">C1645_763507</name>
</gene>
<protein>
    <submittedName>
        <fullName evidence="10">Armadillo-type protein</fullName>
    </submittedName>
</protein>
<feature type="region of interest" description="Disordered" evidence="8">
    <location>
        <begin position="904"/>
        <end position="942"/>
    </location>
</feature>
<dbReference type="GO" id="GO:0031267">
    <property type="term" value="F:small GTPase binding"/>
    <property type="evidence" value="ECO:0007669"/>
    <property type="project" value="InterPro"/>
</dbReference>
<dbReference type="InterPro" id="IPR001494">
    <property type="entry name" value="Importin-beta_N"/>
</dbReference>
<dbReference type="PROSITE" id="PS50166">
    <property type="entry name" value="IMPORTIN_B_NT"/>
    <property type="match status" value="1"/>
</dbReference>
<dbReference type="Pfam" id="PF08506">
    <property type="entry name" value="Cse1"/>
    <property type="match status" value="1"/>
</dbReference>
<evidence type="ECO:0000256" key="5">
    <source>
        <dbReference type="ARBA" id="ARBA00022490"/>
    </source>
</evidence>
<evidence type="ECO:0000256" key="8">
    <source>
        <dbReference type="SAM" id="MobiDB-lite"/>
    </source>
</evidence>
<dbReference type="SMART" id="SM00913">
    <property type="entry name" value="IBN_N"/>
    <property type="match status" value="1"/>
</dbReference>
<proteinExistence type="inferred from homology"/>
<keyword evidence="4" id="KW-0813">Transport</keyword>
<dbReference type="Gene3D" id="1.25.10.10">
    <property type="entry name" value="Leucine-rich Repeat Variant"/>
    <property type="match status" value="1"/>
</dbReference>
<comment type="caution">
    <text evidence="10">The sequence shown here is derived from an EMBL/GenBank/DDBJ whole genome shotgun (WGS) entry which is preliminary data.</text>
</comment>
<evidence type="ECO:0000256" key="2">
    <source>
        <dbReference type="ARBA" id="ARBA00004496"/>
    </source>
</evidence>
<evidence type="ECO:0000256" key="1">
    <source>
        <dbReference type="ARBA" id="ARBA00004123"/>
    </source>
</evidence>
<dbReference type="GO" id="GO:0005635">
    <property type="term" value="C:nuclear envelope"/>
    <property type="evidence" value="ECO:0007669"/>
    <property type="project" value="TreeGrafter"/>
</dbReference>
<organism evidence="10 11">
    <name type="scientific">Glomus cerebriforme</name>
    <dbReference type="NCBI Taxonomy" id="658196"/>
    <lineage>
        <taxon>Eukaryota</taxon>
        <taxon>Fungi</taxon>
        <taxon>Fungi incertae sedis</taxon>
        <taxon>Mucoromycota</taxon>
        <taxon>Glomeromycotina</taxon>
        <taxon>Glomeromycetes</taxon>
        <taxon>Glomerales</taxon>
        <taxon>Glomeraceae</taxon>
        <taxon>Glomus</taxon>
    </lineage>
</organism>
<dbReference type="AlphaFoldDB" id="A0A397T7Y7"/>
<keyword evidence="7" id="KW-0539">Nucleus</keyword>
<feature type="compositionally biased region" description="Acidic residues" evidence="8">
    <location>
        <begin position="931"/>
        <end position="942"/>
    </location>
</feature>
<name>A0A397T7Y7_9GLOM</name>
<evidence type="ECO:0000259" key="9">
    <source>
        <dbReference type="PROSITE" id="PS50166"/>
    </source>
</evidence>
<dbReference type="InterPro" id="IPR011989">
    <property type="entry name" value="ARM-like"/>
</dbReference>
<sequence>MDTHTVYQLFSATYHSDPNVQKQAEGQLRQVEDTPGFISILVQILGSEETEVETKQAVSIYLKNRVRSSWTSEDLPTHNITPIDQQDRETFKANILRILVTVPNPVRVQLLDSLNRVLVCDYPNKWTDYMNQVHALLGTNDAKMAYVGLLALQQVVKVYQWRGTEDNSPLVEIIQSTFPITLQMAQSLYNENSLDAAEMLRIIVKTYNIATQYELAKHLQDNSSLVPWVTLMLQIVEKSVPQEMLPEDLEERQKFIWYRVKRRSCQNLNRLFSRYGNPAQLGQSSKKYTTFAENFIQQFGPQILRVYLQQTERWIKKEIWLSQKMLFFFAEFFRDALTHKLTWQIMKPYAETLVSHFIFPQLCFSEEDEELWVDDPVDYIHKKLDPLEDFSSPVAATITFLMNLAKHRNKFIFKKILNFINNVLDTYRDAPPESKNPRQKDGALKMIGCISDLILRKKSGIAHHMESFFTAYVFSEFQSQYPYLRARACDMLIRFSKMDFENKANLGTAFRGVATCMRDTELPVRVQACLSLQYMIQHESVRNALIPSLPMIMQELLNLTNEIDADTLSGVMEEFVEVFSEELTPFAIQLTEQLRNTFLRIMQDYQDSAAVPVSGELSTELDISDKTMAASGVLKTITTLLLSLERPELLSQLENALLPVITFSLDNAIIDLYEDIFDIVDTCTFSTKQISPTMWGIFELIYKTFKDTGIDYIEEIFPSLDNYISYGTPYFVQNPTLQRMVYDIVETVMTSDRLNESERVCGCKLIESVLLNCRGSVDQYVGPFIDLVFNYLSNTENISLSNFKFYCIEAVINCLYYNPLLTLHILEERNLTQVIFNIWFHNIKRFSRVHDKKLVVVTLCSLMEIPVEQLPSILQAGWPQVLGVILTIFNSLPKAEEIRNEMEKMYENESEEDDDDETEGESKNKDGQAIGDEDGWEDDENVHDDDTEYLEFLAQEAARNARATDSDEEELEEEVLYESPLDKIDVYIKFHEVFVGVQQHYPASYNLLTKNLDTEKQNFIMKIFSIADERRKKLENQTNQTNENNN</sequence>
<evidence type="ECO:0000313" key="11">
    <source>
        <dbReference type="Proteomes" id="UP000265703"/>
    </source>
</evidence>
<dbReference type="FunFam" id="1.25.10.10:FF:000244">
    <property type="entry name" value="Nonsense-mediated mRNA decay protein"/>
    <property type="match status" value="1"/>
</dbReference>
<dbReference type="STRING" id="658196.A0A397T7Y7"/>
<comment type="subcellular location">
    <subcellularLocation>
        <location evidence="2">Cytoplasm</location>
    </subcellularLocation>
    <subcellularLocation>
        <location evidence="1">Nucleus</location>
    </subcellularLocation>
</comment>